<dbReference type="GO" id="GO:0034058">
    <property type="term" value="P:endosomal vesicle fusion"/>
    <property type="evidence" value="ECO:0007669"/>
    <property type="project" value="TreeGrafter"/>
</dbReference>
<dbReference type="EMBL" id="PUHW01000243">
    <property type="protein sequence ID" value="KAG0687568.1"/>
    <property type="molecule type" value="Genomic_DNA"/>
</dbReference>
<dbReference type="PANTHER" id="PTHR12616:SF8">
    <property type="entry name" value="VACUOLAR PROTEIN SORTING-ASSOCIATED PROTEIN 8 HOMOLOG"/>
    <property type="match status" value="1"/>
</dbReference>
<dbReference type="Pfam" id="PF25066">
    <property type="entry name" value="TPR_VPS8_2"/>
    <property type="match status" value="1"/>
</dbReference>
<organism evidence="4 5">
    <name type="scientific">Pichia californica</name>
    <dbReference type="NCBI Taxonomy" id="460514"/>
    <lineage>
        <taxon>Eukaryota</taxon>
        <taxon>Fungi</taxon>
        <taxon>Dikarya</taxon>
        <taxon>Ascomycota</taxon>
        <taxon>Saccharomycotina</taxon>
        <taxon>Pichiomycetes</taxon>
        <taxon>Pichiales</taxon>
        <taxon>Pichiaceae</taxon>
        <taxon>Pichia</taxon>
    </lineage>
</organism>
<evidence type="ECO:0000259" key="2">
    <source>
        <dbReference type="Pfam" id="PF12816"/>
    </source>
</evidence>
<dbReference type="GO" id="GO:0005770">
    <property type="term" value="C:late endosome"/>
    <property type="evidence" value="ECO:0007669"/>
    <property type="project" value="TreeGrafter"/>
</dbReference>
<dbReference type="SUPFAM" id="SSF50978">
    <property type="entry name" value="WD40 repeat-like"/>
    <property type="match status" value="1"/>
</dbReference>
<dbReference type="PANTHER" id="PTHR12616">
    <property type="entry name" value="VACUOLAR PROTEIN SORTING VPS41"/>
    <property type="match status" value="1"/>
</dbReference>
<name>A0A9P6WK81_9ASCO</name>
<evidence type="ECO:0000259" key="3">
    <source>
        <dbReference type="Pfam" id="PF25066"/>
    </source>
</evidence>
<comment type="caution">
    <text evidence="4">The sequence shown here is derived from an EMBL/GenBank/DDBJ whole genome shotgun (WGS) entry which is preliminary data.</text>
</comment>
<dbReference type="GO" id="GO:0006623">
    <property type="term" value="P:protein targeting to vacuole"/>
    <property type="evidence" value="ECO:0007669"/>
    <property type="project" value="InterPro"/>
</dbReference>
<dbReference type="Proteomes" id="UP000697127">
    <property type="component" value="Unassembled WGS sequence"/>
</dbReference>
<comment type="similarity">
    <text evidence="1">Belongs to the VPS8 family.</text>
</comment>
<dbReference type="Pfam" id="PF23410">
    <property type="entry name" value="Beta-prop_VPS8"/>
    <property type="match status" value="1"/>
</dbReference>
<dbReference type="InterPro" id="IPR036322">
    <property type="entry name" value="WD40_repeat_dom_sf"/>
</dbReference>
<sequence>MPELISQTFLTETTSHSRNFDQRLSSKLSEQQSPTKSHVDLSIASSLATEISSLNSTSSKQSIKTVPTLATIQWMKLPQISEQVFTSTSKQEHGEATLITVSKEYIAIATSKCNILLFNYKQILLLNVKTSNVVPSTKITSMSLSIDSTYLVVGYSTGFINLWDLRKADPIISLKPITIHELEFNGNHHHIAHLEGSSIRRISFIGSRHTGFISSDESGMMIYHNGGRSLIGYSCRSKIIFGEYNLNSIVTKQKDYTNTILDFHLLPIGSHHSITDEMSLVAIITPHAMVVLSLQPEIKTQIKSVKPKIFDQNLGMSGCVSWYPSITGKNGKQENFPILAYAWSNIVNIIEIQPEYLINNIGEKNIKINVVRKRRVKANESIITLRWISNRVLVGLTRSQKLIFYDCKTLIVLKEVDMIAKQMVHISSFTGNNIGLVEKDFSNSFCTLKSNIFIFQHQNIVIGNLSNWADVLLDLLNKGRYIEALDEAKRQYQGGDDLSLIGLPDDNNSRHDLMKDYLIQIFKSSLKYIFTENSTSDNTVEDFKKTTFLFIQTCLNIKAPFEMYDLIYEKLLENNAGNIFFEVLENFIFSSEIVTLSPEILRAMVIYYIKEEDTNTLEHMICLLDIQQLDIDLTVTLCKQYHLNEALTYIWTTLLHDYFTPLIEAVQRIKRINEEKEHLSEYEIIERKADISYVYPYISYTLTGRQYPTDKLFPYEYSTSAKLNIYYFLFSGSTISWPIGSSKIHTINDYKLEPAFPYLCLFLKYDSESMIASLNEAFEDDLLNDNEMVSSGSTIEEKYQIRVNRQYIIDVLLGIFHDQESEFSTIDNIRLAIFVTRNYPKYLQFVRIADSISDEMISLLCKAGTLQKEDSNITTELIQDCELGLQSLLAVYKPYDVASVIMQVEKAGYYQVLIYLYQVEEMYIDVLKLWIQLQEKMDKLPDYAKQIDLFKPISEFIRDAVIHMSPSEREEIVKALSSNFELIVKSDPKGIAQLVSSLCPELNSSVVNFKDQKIKFEYLREIFNLQGKGKSENGRLISPVLKVEFLKGLIEQKQNSIFSFNSADIVYRQDGKLLNQTKLIESKIENFVLSMDKLNKEVVEVLKADDTDEFETLIKWYIVKNKYQDAIDIICEIINDSGKKMQEKGFSEELDAKIWKCINKAFSLLSIKDTKLFNKTEIGITLKEILLLQIVESSVNDLTNLTNRNADNQIIDVFKRVVQSVFTFVINICRENSSSFNDIFERFLDGSSSHMTTLGDVQMVLKEIFISYCNDRQILECIQTLVDEDIFENLMVLESLKVKGWSPKNIECETCGKKIWGGRIGNWVYESWMNHKLKEITEDKHDNGIVDPEDKAIELYVFQCRHTYHRKCLENMGMVGDKDKKCILCKHN</sequence>
<dbReference type="InterPro" id="IPR059070">
    <property type="entry name" value="TPR_VPS8_2"/>
</dbReference>
<protein>
    <submittedName>
        <fullName evidence="4">Vacuolar protein sorting-associated protein 8</fullName>
    </submittedName>
</protein>
<dbReference type="InterPro" id="IPR045111">
    <property type="entry name" value="Vps41/Vps8"/>
</dbReference>
<evidence type="ECO:0000313" key="4">
    <source>
        <dbReference type="EMBL" id="KAG0687568.1"/>
    </source>
</evidence>
<accession>A0A9P6WK81</accession>
<dbReference type="InterPro" id="IPR025941">
    <property type="entry name" value="Vps8_central_dom"/>
</dbReference>
<dbReference type="Pfam" id="PF12816">
    <property type="entry name" value="TPR_Vps8"/>
    <property type="match status" value="1"/>
</dbReference>
<dbReference type="GO" id="GO:0030897">
    <property type="term" value="C:HOPS complex"/>
    <property type="evidence" value="ECO:0007669"/>
    <property type="project" value="TreeGrafter"/>
</dbReference>
<reference evidence="4" key="1">
    <citation type="submission" date="2020-11" db="EMBL/GenBank/DDBJ databases">
        <title>Kefir isolates.</title>
        <authorList>
            <person name="Marcisauskas S."/>
            <person name="Kim Y."/>
            <person name="Blasche S."/>
        </authorList>
    </citation>
    <scope>NUCLEOTIDE SEQUENCE</scope>
    <source>
        <strain evidence="4">Olga-1</strain>
    </source>
</reference>
<keyword evidence="5" id="KW-1185">Reference proteome</keyword>
<feature type="domain" description="VPS8-like TPR-like repeats" evidence="3">
    <location>
        <begin position="1201"/>
        <end position="1292"/>
    </location>
</feature>
<proteinExistence type="inferred from homology"/>
<dbReference type="Gene3D" id="2.130.10.10">
    <property type="entry name" value="YVTN repeat-like/Quinoprotein amine dehydrogenase"/>
    <property type="match status" value="1"/>
</dbReference>
<evidence type="ECO:0000313" key="5">
    <source>
        <dbReference type="Proteomes" id="UP000697127"/>
    </source>
</evidence>
<gene>
    <name evidence="4" type="primary">VPS8</name>
    <name evidence="4" type="ORF">C6P40_002171</name>
</gene>
<evidence type="ECO:0000256" key="1">
    <source>
        <dbReference type="ARBA" id="ARBA00009422"/>
    </source>
</evidence>
<dbReference type="Pfam" id="PF23413">
    <property type="entry name" value="zf_RING_Vps8_fungal"/>
    <property type="match status" value="1"/>
</dbReference>
<feature type="domain" description="Vacuolar protein sorting-associated protein 8 central" evidence="2">
    <location>
        <begin position="579"/>
        <end position="778"/>
    </location>
</feature>
<dbReference type="InterPro" id="IPR015943">
    <property type="entry name" value="WD40/YVTN_repeat-like_dom_sf"/>
</dbReference>